<reference evidence="3 4" key="1">
    <citation type="journal article" date="2014" name="Int. J. Syst. Evol. Microbiol.">
        <title>Complete genome sequence of Corynebacterium casei LMG S-19264T (=DSM 44701T), isolated from a smear-ripened cheese.</title>
        <authorList>
            <consortium name="US DOE Joint Genome Institute (JGI-PGF)"/>
            <person name="Walter F."/>
            <person name="Albersmeier A."/>
            <person name="Kalinowski J."/>
            <person name="Ruckert C."/>
        </authorList>
    </citation>
    <scope>NUCLEOTIDE SEQUENCE [LARGE SCALE GENOMIC DNA]</scope>
    <source>
        <strain evidence="3 4">KCTC 12866</strain>
    </source>
</reference>
<dbReference type="InterPro" id="IPR036691">
    <property type="entry name" value="Endo/exonu/phosph_ase_sf"/>
</dbReference>
<dbReference type="GO" id="GO:0006506">
    <property type="term" value="P:GPI anchor biosynthetic process"/>
    <property type="evidence" value="ECO:0007669"/>
    <property type="project" value="TreeGrafter"/>
</dbReference>
<feature type="domain" description="Endonuclease/exonuclease/phosphatase" evidence="2">
    <location>
        <begin position="40"/>
        <end position="262"/>
    </location>
</feature>
<keyword evidence="3" id="KW-0255">Endonuclease</keyword>
<comment type="caution">
    <text evidence="3">The sequence shown here is derived from an EMBL/GenBank/DDBJ whole genome shotgun (WGS) entry which is preliminary data.</text>
</comment>
<name>A0A8J3G7B4_9BACT</name>
<dbReference type="Pfam" id="PF03372">
    <property type="entry name" value="Exo_endo_phos"/>
    <property type="match status" value="1"/>
</dbReference>
<gene>
    <name evidence="3" type="ORF">GCM10007390_04260</name>
</gene>
<dbReference type="GO" id="GO:0016020">
    <property type="term" value="C:membrane"/>
    <property type="evidence" value="ECO:0007669"/>
    <property type="project" value="GOC"/>
</dbReference>
<dbReference type="AlphaFoldDB" id="A0A8J3G7B4"/>
<dbReference type="RefSeq" id="WP_229580199.1">
    <property type="nucleotide sequence ID" value="NZ_BMXF01000001.1"/>
</dbReference>
<dbReference type="PROSITE" id="PS51257">
    <property type="entry name" value="PROKAR_LIPOPROTEIN"/>
    <property type="match status" value="1"/>
</dbReference>
<evidence type="ECO:0000313" key="4">
    <source>
        <dbReference type="Proteomes" id="UP000598271"/>
    </source>
</evidence>
<organism evidence="3 4">
    <name type="scientific">Persicitalea jodogahamensis</name>
    <dbReference type="NCBI Taxonomy" id="402147"/>
    <lineage>
        <taxon>Bacteria</taxon>
        <taxon>Pseudomonadati</taxon>
        <taxon>Bacteroidota</taxon>
        <taxon>Cytophagia</taxon>
        <taxon>Cytophagales</taxon>
        <taxon>Spirosomataceae</taxon>
        <taxon>Persicitalea</taxon>
    </lineage>
</organism>
<dbReference type="SUPFAM" id="SSF56219">
    <property type="entry name" value="DNase I-like"/>
    <property type="match status" value="1"/>
</dbReference>
<evidence type="ECO:0000313" key="3">
    <source>
        <dbReference type="EMBL" id="GHB54411.1"/>
    </source>
</evidence>
<dbReference type="InterPro" id="IPR005135">
    <property type="entry name" value="Endo/exonuclease/phosphatase"/>
</dbReference>
<feature type="chain" id="PRO_5035263910" evidence="1">
    <location>
        <begin position="19"/>
        <end position="272"/>
    </location>
</feature>
<dbReference type="PANTHER" id="PTHR14859">
    <property type="entry name" value="CALCOFLUOR WHITE HYPERSENSITIVE PROTEIN PRECURSOR"/>
    <property type="match status" value="1"/>
</dbReference>
<dbReference type="GO" id="GO:0004519">
    <property type="term" value="F:endonuclease activity"/>
    <property type="evidence" value="ECO:0007669"/>
    <property type="project" value="UniProtKB-KW"/>
</dbReference>
<keyword evidence="3" id="KW-0540">Nuclease</keyword>
<dbReference type="Gene3D" id="3.60.10.10">
    <property type="entry name" value="Endonuclease/exonuclease/phosphatase"/>
    <property type="match status" value="1"/>
</dbReference>
<feature type="signal peptide" evidence="1">
    <location>
        <begin position="1"/>
        <end position="18"/>
    </location>
</feature>
<dbReference type="InterPro" id="IPR051916">
    <property type="entry name" value="GPI-anchor_lipid_remodeler"/>
</dbReference>
<proteinExistence type="predicted"/>
<sequence>MKKLLYVLGLLITFSACGKGSETVEKEPEVPARKGDLKVMTYNIHHCNPPSEKDKIDVAAIARVINQEKPDLVALQEVDVHTERSGKSLDQARELARLTGMHSYFKKALDYQGGEYGVAVLSRFPIVDSVGYLLPRNPELGGEDRAVAAITVEVPGKGKILFASTHLDLKEGNRSTESAQIVEHFKDAELPMILGGDFNALPESTTISYLDQHFTRTCKQNCLPTIPVESPNRTIDFIMFKPAASFKALSTRVISEKYASDHLPVVAELRLD</sequence>
<evidence type="ECO:0000256" key="1">
    <source>
        <dbReference type="SAM" id="SignalP"/>
    </source>
</evidence>
<evidence type="ECO:0000259" key="2">
    <source>
        <dbReference type="Pfam" id="PF03372"/>
    </source>
</evidence>
<dbReference type="PANTHER" id="PTHR14859:SF15">
    <property type="entry name" value="ENDONUCLEASE_EXONUCLEASE_PHOSPHATASE DOMAIN-CONTAINING PROTEIN"/>
    <property type="match status" value="1"/>
</dbReference>
<dbReference type="EMBL" id="BMXF01000001">
    <property type="protein sequence ID" value="GHB54411.1"/>
    <property type="molecule type" value="Genomic_DNA"/>
</dbReference>
<protein>
    <submittedName>
        <fullName evidence="3">Endonuclease</fullName>
    </submittedName>
</protein>
<keyword evidence="1" id="KW-0732">Signal</keyword>
<keyword evidence="3" id="KW-0378">Hydrolase</keyword>
<dbReference type="Proteomes" id="UP000598271">
    <property type="component" value="Unassembled WGS sequence"/>
</dbReference>
<accession>A0A8J3G7B4</accession>
<keyword evidence="4" id="KW-1185">Reference proteome</keyword>